<sequence length="276" mass="29064">MRRENIDLGSRLIPYQEGWDLQRRIHAQVAAGEAPSTLLLLEHEPVYTVGRRAHSWERPAGDVVEPGSVPVITVDRGGKTTWHGPGQLTVYPIVRLAAPLDVIAYVRALEAAVMELCGSYGLATMRVEGRSGVWVPGQPPARDPAVGEAGAGQGAINRNSGSQGSASQGNAGQTTAHRDRAGGTAAPRRERKVCALGVRVSRGVTMHGIGLNVDPDLEAFSLERIIPCGIEDAGVTSLSRELGRTLATADPADALARALSTHLAPLMAPTDGADRS</sequence>
<proteinExistence type="inferred from homology"/>
<keyword evidence="3 5" id="KW-0012">Acyltransferase</keyword>
<dbReference type="HAMAP" id="MF_00013">
    <property type="entry name" value="LipB"/>
    <property type="match status" value="1"/>
</dbReference>
<gene>
    <name evidence="5 9" type="primary">lipB</name>
    <name evidence="9" type="ORF">MANAM107_24620</name>
</gene>
<dbReference type="PROSITE" id="PS01313">
    <property type="entry name" value="LIPB"/>
    <property type="match status" value="1"/>
</dbReference>
<dbReference type="RefSeq" id="WP_223909160.1">
    <property type="nucleotide sequence ID" value="NZ_AP025017.1"/>
</dbReference>
<evidence type="ECO:0000313" key="9">
    <source>
        <dbReference type="EMBL" id="BDA65628.1"/>
    </source>
</evidence>
<dbReference type="EMBL" id="AP025017">
    <property type="protein sequence ID" value="BDA65628.1"/>
    <property type="molecule type" value="Genomic_DNA"/>
</dbReference>
<accession>A0ABM7UQE7</accession>
<feature type="binding site" evidence="5">
    <location>
        <begin position="208"/>
        <end position="210"/>
    </location>
    <ligand>
        <name>substrate</name>
    </ligand>
</feature>
<evidence type="ECO:0000256" key="6">
    <source>
        <dbReference type="PIRNR" id="PIRNR016262"/>
    </source>
</evidence>
<dbReference type="Proteomes" id="UP000824496">
    <property type="component" value="Chromosome"/>
</dbReference>
<evidence type="ECO:0000256" key="5">
    <source>
        <dbReference type="HAMAP-Rule" id="MF_00013"/>
    </source>
</evidence>
<protein>
    <recommendedName>
        <fullName evidence="5 6">Octanoyltransferase</fullName>
        <ecNumber evidence="5 6">2.3.1.181</ecNumber>
    </recommendedName>
    <alternativeName>
        <fullName evidence="5">Lipoate-protein ligase B</fullName>
    </alternativeName>
    <alternativeName>
        <fullName evidence="5">Lipoyl/octanoyl transferase</fullName>
    </alternativeName>
    <alternativeName>
        <fullName evidence="5">Octanoyl-[acyl-carrier-protein]-protein N-octanoyltransferase</fullName>
    </alternativeName>
</protein>
<feature type="region of interest" description="Disordered" evidence="7">
    <location>
        <begin position="134"/>
        <end position="188"/>
    </location>
</feature>
<name>A0ABM7UQE7_9ACTO</name>
<feature type="domain" description="BPL/LPL catalytic" evidence="8">
    <location>
        <begin position="32"/>
        <end position="267"/>
    </location>
</feature>
<evidence type="ECO:0000259" key="8">
    <source>
        <dbReference type="PROSITE" id="PS51733"/>
    </source>
</evidence>
<reference evidence="9 10" key="1">
    <citation type="submission" date="2021-08" db="EMBL/GenBank/DDBJ databases">
        <title>Whole genome sequence of novel Actinomyces species strain MAS-1.</title>
        <authorList>
            <person name="Saito M."/>
            <person name="Kuwahara N."/>
            <person name="Takizawa T."/>
            <person name="Gotouda H."/>
            <person name="Ochiai T."/>
        </authorList>
    </citation>
    <scope>NUCLEOTIDE SEQUENCE [LARGE SCALE GENOMIC DNA]</scope>
    <source>
        <strain evidence="9 10">MAS-1</strain>
    </source>
</reference>
<dbReference type="PIRSF" id="PIRSF016262">
    <property type="entry name" value="LPLase"/>
    <property type="match status" value="1"/>
</dbReference>
<keyword evidence="2 5" id="KW-0808">Transferase</keyword>
<comment type="function">
    <text evidence="4 5 6">Catalyzes the transfer of endogenously produced octanoic acid from octanoyl-acyl-carrier-protein onto the lipoyl domains of lipoate-dependent enzymes. Lipoyl-ACP can also act as a substrate although octanoyl-ACP is likely to be the physiological substrate.</text>
</comment>
<dbReference type="Gene3D" id="3.30.930.10">
    <property type="entry name" value="Bira Bifunctional Protein, Domain 2"/>
    <property type="match status" value="1"/>
</dbReference>
<organism evidence="9 10">
    <name type="scientific">Actinomyces capricornis</name>
    <dbReference type="NCBI Taxonomy" id="2755559"/>
    <lineage>
        <taxon>Bacteria</taxon>
        <taxon>Bacillati</taxon>
        <taxon>Actinomycetota</taxon>
        <taxon>Actinomycetes</taxon>
        <taxon>Actinomycetales</taxon>
        <taxon>Actinomycetaceae</taxon>
        <taxon>Actinomyces</taxon>
    </lineage>
</organism>
<dbReference type="NCBIfam" id="NF010925">
    <property type="entry name" value="PRK14345.1"/>
    <property type="match status" value="1"/>
</dbReference>
<comment type="pathway">
    <text evidence="1 5 6">Protein modification; protein lipoylation via endogenous pathway; protein N(6)-(lipoyl)lysine from octanoyl-[acyl-carrier-protein]: step 1/2.</text>
</comment>
<evidence type="ECO:0000256" key="7">
    <source>
        <dbReference type="SAM" id="MobiDB-lite"/>
    </source>
</evidence>
<feature type="binding site" evidence="5">
    <location>
        <begin position="195"/>
        <end position="197"/>
    </location>
    <ligand>
        <name>substrate</name>
    </ligand>
</feature>
<dbReference type="EC" id="2.3.1.181" evidence="5 6"/>
<comment type="catalytic activity">
    <reaction evidence="5 6">
        <text>octanoyl-[ACP] + L-lysyl-[protein] = N(6)-octanoyl-L-lysyl-[protein] + holo-[ACP] + H(+)</text>
        <dbReference type="Rhea" id="RHEA:17665"/>
        <dbReference type="Rhea" id="RHEA-COMP:9636"/>
        <dbReference type="Rhea" id="RHEA-COMP:9685"/>
        <dbReference type="Rhea" id="RHEA-COMP:9752"/>
        <dbReference type="Rhea" id="RHEA-COMP:9928"/>
        <dbReference type="ChEBI" id="CHEBI:15378"/>
        <dbReference type="ChEBI" id="CHEBI:29969"/>
        <dbReference type="ChEBI" id="CHEBI:64479"/>
        <dbReference type="ChEBI" id="CHEBI:78463"/>
        <dbReference type="ChEBI" id="CHEBI:78809"/>
        <dbReference type="EC" id="2.3.1.181"/>
    </reaction>
</comment>
<evidence type="ECO:0000313" key="10">
    <source>
        <dbReference type="Proteomes" id="UP000824496"/>
    </source>
</evidence>
<keyword evidence="5" id="KW-0963">Cytoplasm</keyword>
<comment type="subcellular location">
    <subcellularLocation>
        <location evidence="5">Cytoplasm</location>
    </subcellularLocation>
</comment>
<keyword evidence="10" id="KW-1185">Reference proteome</keyword>
<evidence type="ECO:0000256" key="3">
    <source>
        <dbReference type="ARBA" id="ARBA00023315"/>
    </source>
</evidence>
<comment type="miscellaneous">
    <text evidence="5">In the reaction, the free carboxyl group of octanoic acid is attached via an amide linkage to the epsilon-amino group of a specific lysine residue of lipoyl domains of lipoate-dependent enzymes.</text>
</comment>
<evidence type="ECO:0000256" key="4">
    <source>
        <dbReference type="ARBA" id="ARBA00024732"/>
    </source>
</evidence>
<dbReference type="InterPro" id="IPR045864">
    <property type="entry name" value="aa-tRNA-synth_II/BPL/LPL"/>
</dbReference>
<dbReference type="CDD" id="cd16444">
    <property type="entry name" value="LipB"/>
    <property type="match status" value="1"/>
</dbReference>
<feature type="site" description="Lowers pKa of active site Cys" evidence="5">
    <location>
        <position position="192"/>
    </location>
</feature>
<comment type="similarity">
    <text evidence="5 6">Belongs to the LipB family.</text>
</comment>
<feature type="active site" description="Acyl-thioester intermediate" evidence="5">
    <location>
        <position position="228"/>
    </location>
</feature>
<dbReference type="InterPro" id="IPR000544">
    <property type="entry name" value="Octanoyltransferase"/>
</dbReference>
<feature type="binding site" evidence="5">
    <location>
        <begin position="76"/>
        <end position="83"/>
    </location>
    <ligand>
        <name>substrate</name>
    </ligand>
</feature>
<dbReference type="InterPro" id="IPR004143">
    <property type="entry name" value="BPL_LPL_catalytic"/>
</dbReference>
<dbReference type="PANTHER" id="PTHR10993">
    <property type="entry name" value="OCTANOYLTRANSFERASE"/>
    <property type="match status" value="1"/>
</dbReference>
<dbReference type="PROSITE" id="PS51733">
    <property type="entry name" value="BPL_LPL_CATALYTIC"/>
    <property type="match status" value="1"/>
</dbReference>
<dbReference type="SUPFAM" id="SSF55681">
    <property type="entry name" value="Class II aaRS and biotin synthetases"/>
    <property type="match status" value="1"/>
</dbReference>
<dbReference type="Pfam" id="PF21948">
    <property type="entry name" value="LplA-B_cat"/>
    <property type="match status" value="1"/>
</dbReference>
<evidence type="ECO:0000256" key="1">
    <source>
        <dbReference type="ARBA" id="ARBA00004821"/>
    </source>
</evidence>
<dbReference type="PANTHER" id="PTHR10993:SF7">
    <property type="entry name" value="LIPOYLTRANSFERASE 2, MITOCHONDRIAL-RELATED"/>
    <property type="match status" value="1"/>
</dbReference>
<dbReference type="InterPro" id="IPR020605">
    <property type="entry name" value="Octanoyltransferase_CS"/>
</dbReference>
<evidence type="ECO:0000256" key="2">
    <source>
        <dbReference type="ARBA" id="ARBA00022679"/>
    </source>
</evidence>
<feature type="compositionally biased region" description="Low complexity" evidence="7">
    <location>
        <begin position="159"/>
        <end position="173"/>
    </location>
</feature>